<keyword evidence="3" id="KW-1185">Reference proteome</keyword>
<accession>A0ABP1E3S8</accession>
<evidence type="ECO:0000313" key="3">
    <source>
        <dbReference type="Proteomes" id="UP001497453"/>
    </source>
</evidence>
<feature type="region of interest" description="Disordered" evidence="1">
    <location>
        <begin position="18"/>
        <end position="89"/>
    </location>
</feature>
<feature type="compositionally biased region" description="Basic and acidic residues" evidence="1">
    <location>
        <begin position="74"/>
        <end position="89"/>
    </location>
</feature>
<feature type="compositionally biased region" description="Polar residues" evidence="1">
    <location>
        <begin position="48"/>
        <end position="62"/>
    </location>
</feature>
<protein>
    <submittedName>
        <fullName evidence="2">Uncharacterized protein</fullName>
    </submittedName>
</protein>
<gene>
    <name evidence="2" type="ORF">GFSPODELE1_LOCUS9344</name>
</gene>
<name>A0ABP1E3S8_9APHY</name>
<sequence length="89" mass="9648">MSSLSEKIMLLFQTPLVTPEAPPQPAAFQLKQLQTRTSTTEHPRPASSRGSTDSATLTNRSSLDPAVHTTPISSREESGDSLRPHYSAD</sequence>
<dbReference type="Proteomes" id="UP001497453">
    <property type="component" value="Chromosome 7"/>
</dbReference>
<evidence type="ECO:0000313" key="2">
    <source>
        <dbReference type="EMBL" id="CAL1713514.1"/>
    </source>
</evidence>
<evidence type="ECO:0000256" key="1">
    <source>
        <dbReference type="SAM" id="MobiDB-lite"/>
    </source>
</evidence>
<organism evidence="2 3">
    <name type="scientific">Somion occarium</name>
    <dbReference type="NCBI Taxonomy" id="3059160"/>
    <lineage>
        <taxon>Eukaryota</taxon>
        <taxon>Fungi</taxon>
        <taxon>Dikarya</taxon>
        <taxon>Basidiomycota</taxon>
        <taxon>Agaricomycotina</taxon>
        <taxon>Agaricomycetes</taxon>
        <taxon>Polyporales</taxon>
        <taxon>Cerrenaceae</taxon>
        <taxon>Somion</taxon>
    </lineage>
</organism>
<proteinExistence type="predicted"/>
<reference evidence="3" key="1">
    <citation type="submission" date="2024-04" db="EMBL/GenBank/DDBJ databases">
        <authorList>
            <person name="Shaw F."/>
            <person name="Minotto A."/>
        </authorList>
    </citation>
    <scope>NUCLEOTIDE SEQUENCE [LARGE SCALE GENOMIC DNA]</scope>
</reference>
<dbReference type="EMBL" id="OZ037950">
    <property type="protein sequence ID" value="CAL1713514.1"/>
    <property type="molecule type" value="Genomic_DNA"/>
</dbReference>